<dbReference type="EMBL" id="JACHXU010000014">
    <property type="protein sequence ID" value="MBB3208203.1"/>
    <property type="molecule type" value="Genomic_DNA"/>
</dbReference>
<dbReference type="RefSeq" id="WP_184306433.1">
    <property type="nucleotide sequence ID" value="NZ_JACHXU010000014.1"/>
</dbReference>
<sequence length="330" mass="35683">MKRLASEPSASDSFLTRYPVRMIVIRVVAVSCLALFAFAVADDSKSNFVTLTGAPGLTESSGLSFSMSDPACVWTHNDSGDRARLFCFDTRSGRLTGTCELTSAKSVDWEAMTGVPASTDAPAKLIVADCGDNNAVREHITLYRFAEPDPHAQTRLDLADYESLQVRFPNGAVDCEAVWYDPDENCTVLLAKGRLPIAAVFTVSDSSWTSADAAKRHALRKNNSPRKSGLGPHRVTASQIATLALPMATGADRDARSGDVWIASYFQAFCFERGRHSSLQEQLGGVPRAVEMPRLRQVEAIAVDSGSRVWVTTEGSPALLHPLSTETPTQ</sequence>
<dbReference type="SUPFAM" id="SSF101898">
    <property type="entry name" value="NHL repeat"/>
    <property type="match status" value="1"/>
</dbReference>
<evidence type="ECO:0000256" key="1">
    <source>
        <dbReference type="SAM" id="Phobius"/>
    </source>
</evidence>
<gene>
    <name evidence="2" type="ORF">FHS27_004030</name>
</gene>
<dbReference type="AlphaFoldDB" id="A0A7W5E106"/>
<comment type="caution">
    <text evidence="2">The sequence shown here is derived from an EMBL/GenBank/DDBJ whole genome shotgun (WGS) entry which is preliminary data.</text>
</comment>
<keyword evidence="1" id="KW-1133">Transmembrane helix</keyword>
<dbReference type="Proteomes" id="UP000536179">
    <property type="component" value="Unassembled WGS sequence"/>
</dbReference>
<evidence type="ECO:0000313" key="2">
    <source>
        <dbReference type="EMBL" id="MBB3208203.1"/>
    </source>
</evidence>
<evidence type="ECO:0008006" key="4">
    <source>
        <dbReference type="Google" id="ProtNLM"/>
    </source>
</evidence>
<reference evidence="2 3" key="1">
    <citation type="submission" date="2020-08" db="EMBL/GenBank/DDBJ databases">
        <title>Genomic Encyclopedia of Type Strains, Phase III (KMG-III): the genomes of soil and plant-associated and newly described type strains.</title>
        <authorList>
            <person name="Whitman W."/>
        </authorList>
    </citation>
    <scope>NUCLEOTIDE SEQUENCE [LARGE SCALE GENOMIC DNA]</scope>
    <source>
        <strain evidence="2 3">CECT 8075</strain>
    </source>
</reference>
<keyword evidence="1" id="KW-0472">Membrane</keyword>
<keyword evidence="1" id="KW-0812">Transmembrane</keyword>
<proteinExistence type="predicted"/>
<organism evidence="2 3">
    <name type="scientific">Aporhodopirellula rubra</name>
    <dbReference type="NCBI Taxonomy" id="980271"/>
    <lineage>
        <taxon>Bacteria</taxon>
        <taxon>Pseudomonadati</taxon>
        <taxon>Planctomycetota</taxon>
        <taxon>Planctomycetia</taxon>
        <taxon>Pirellulales</taxon>
        <taxon>Pirellulaceae</taxon>
        <taxon>Aporhodopirellula</taxon>
    </lineage>
</organism>
<keyword evidence="3" id="KW-1185">Reference proteome</keyword>
<accession>A0A7W5E106</accession>
<feature type="transmembrane region" description="Helical" evidence="1">
    <location>
        <begin position="20"/>
        <end position="41"/>
    </location>
</feature>
<evidence type="ECO:0000313" key="3">
    <source>
        <dbReference type="Proteomes" id="UP000536179"/>
    </source>
</evidence>
<protein>
    <recommendedName>
        <fullName evidence="4">Integral membrane protein</fullName>
    </recommendedName>
</protein>
<name>A0A7W5E106_9BACT</name>